<name>A0A3B1BCX6_9ZZZZ</name>
<gene>
    <name evidence="2" type="ORF">MNBD_NITROSPINAE04-1040</name>
</gene>
<organism evidence="2">
    <name type="scientific">hydrothermal vent metagenome</name>
    <dbReference type="NCBI Taxonomy" id="652676"/>
    <lineage>
        <taxon>unclassified sequences</taxon>
        <taxon>metagenomes</taxon>
        <taxon>ecological metagenomes</taxon>
    </lineage>
</organism>
<proteinExistence type="predicted"/>
<sequence>MSGADELLFFWGGVEMRHLIQITCFICFTLVFINVSFAQEETGKQAEEQTGVVMLSEEWGKQACEVWNNDPVLSEGLFESGWAENFRDDMDFRVIEIYRKDCPDSPHVQLKFQPKDNKAICVDSGPDFTKGYDFLMWASTENWVKMGEGKIGPMGGMATGRLRFKGSMWEAMKNMGPFKNFLLLFGKIPADISKCN</sequence>
<dbReference type="Gene3D" id="3.30.1050.10">
    <property type="entry name" value="SCP2 sterol-binding domain"/>
    <property type="match status" value="1"/>
</dbReference>
<evidence type="ECO:0000313" key="2">
    <source>
        <dbReference type="EMBL" id="VAX15959.1"/>
    </source>
</evidence>
<accession>A0A3B1BCX6</accession>
<dbReference type="EMBL" id="UOGA01000052">
    <property type="protein sequence ID" value="VAX15959.1"/>
    <property type="molecule type" value="Genomic_DNA"/>
</dbReference>
<dbReference type="SUPFAM" id="SSF55718">
    <property type="entry name" value="SCP-like"/>
    <property type="match status" value="1"/>
</dbReference>
<feature type="domain" description="SCP2" evidence="1">
    <location>
        <begin position="97"/>
        <end position="179"/>
    </location>
</feature>
<evidence type="ECO:0000259" key="1">
    <source>
        <dbReference type="Pfam" id="PF02036"/>
    </source>
</evidence>
<dbReference type="AlphaFoldDB" id="A0A3B1BCX6"/>
<dbReference type="InterPro" id="IPR036527">
    <property type="entry name" value="SCP2_sterol-bd_dom_sf"/>
</dbReference>
<dbReference type="InterPro" id="IPR003033">
    <property type="entry name" value="SCP2_sterol-bd_dom"/>
</dbReference>
<protein>
    <recommendedName>
        <fullName evidence="1">SCP2 domain-containing protein</fullName>
    </recommendedName>
</protein>
<reference evidence="2" key="1">
    <citation type="submission" date="2018-06" db="EMBL/GenBank/DDBJ databases">
        <authorList>
            <person name="Zhirakovskaya E."/>
        </authorList>
    </citation>
    <scope>NUCLEOTIDE SEQUENCE</scope>
</reference>
<dbReference type="Pfam" id="PF02036">
    <property type="entry name" value="SCP2"/>
    <property type="match status" value="1"/>
</dbReference>